<dbReference type="OrthoDB" id="9813425at2"/>
<evidence type="ECO:0000313" key="2">
    <source>
        <dbReference type="EMBL" id="SHH80363.1"/>
    </source>
</evidence>
<keyword evidence="2" id="KW-0255">Endonuclease</keyword>
<evidence type="ECO:0000259" key="1">
    <source>
        <dbReference type="Pfam" id="PF03372"/>
    </source>
</evidence>
<keyword evidence="3" id="KW-1185">Reference proteome</keyword>
<dbReference type="EMBL" id="FQXS01000010">
    <property type="protein sequence ID" value="SHH80363.1"/>
    <property type="molecule type" value="Genomic_DNA"/>
</dbReference>
<dbReference type="GO" id="GO:0004519">
    <property type="term" value="F:endonuclease activity"/>
    <property type="evidence" value="ECO:0007669"/>
    <property type="project" value="UniProtKB-KW"/>
</dbReference>
<dbReference type="InterPro" id="IPR005135">
    <property type="entry name" value="Endo/exonuclease/phosphatase"/>
</dbReference>
<dbReference type="InterPro" id="IPR051916">
    <property type="entry name" value="GPI-anchor_lipid_remodeler"/>
</dbReference>
<reference evidence="2 3" key="1">
    <citation type="submission" date="2016-11" db="EMBL/GenBank/DDBJ databases">
        <authorList>
            <person name="Jaros S."/>
            <person name="Januszkiewicz K."/>
            <person name="Wedrychowicz H."/>
        </authorList>
    </citation>
    <scope>NUCLEOTIDE SEQUENCE [LARGE SCALE GENOMIC DNA]</scope>
    <source>
        <strain evidence="2 3">DSM 9705</strain>
    </source>
</reference>
<evidence type="ECO:0000313" key="3">
    <source>
        <dbReference type="Proteomes" id="UP000184139"/>
    </source>
</evidence>
<dbReference type="Gene3D" id="3.40.720.10">
    <property type="entry name" value="Alkaline Phosphatase, subunit A"/>
    <property type="match status" value="2"/>
</dbReference>
<dbReference type="Gene3D" id="3.60.10.10">
    <property type="entry name" value="Endonuclease/exonuclease/phosphatase"/>
    <property type="match status" value="1"/>
</dbReference>
<keyword evidence="2" id="KW-0378">Hydrolase</keyword>
<gene>
    <name evidence="2" type="ORF">SAMN02745124_01967</name>
</gene>
<name>A0A1M5VZJ6_9BACT</name>
<dbReference type="Pfam" id="PF03372">
    <property type="entry name" value="Exo_endo_phos"/>
    <property type="match status" value="1"/>
</dbReference>
<dbReference type="SUPFAM" id="SSF53649">
    <property type="entry name" value="Alkaline phosphatase-like"/>
    <property type="match status" value="1"/>
</dbReference>
<dbReference type="GO" id="GO:0016020">
    <property type="term" value="C:membrane"/>
    <property type="evidence" value="ECO:0007669"/>
    <property type="project" value="GOC"/>
</dbReference>
<organism evidence="2 3">
    <name type="scientific">Desulfofustis glycolicus DSM 9705</name>
    <dbReference type="NCBI Taxonomy" id="1121409"/>
    <lineage>
        <taxon>Bacteria</taxon>
        <taxon>Pseudomonadati</taxon>
        <taxon>Thermodesulfobacteriota</taxon>
        <taxon>Desulfobulbia</taxon>
        <taxon>Desulfobulbales</taxon>
        <taxon>Desulfocapsaceae</taxon>
        <taxon>Desulfofustis</taxon>
    </lineage>
</organism>
<sequence length="812" mass="90937">MFTEFGRKWRSLRRTLSPGEWAARHIRPESGDDHELNVNTPGILMIQIDGLSYRQLQRALAKKRLPFLSRLLRQDHFVLKEFYSGLPSATPAVQAELFFGEKSVVPAFMYYDRSGQQEKTMFDPRAVDDVARTLEKRSNGLLRGGSSYANIFSGGADEAPFCIQSMQLRSIFRGFSIHTILWFVAVNLGKIARIIGLSALETGLAISDFCVGVYRRRNPFKELKFIFSRIGVCIVLRELVRLHVKIDIARGLPIIHANFIGYDEHAHRRGPGSAFALWTLKGIDGTIRDLVHTARRSEKRDYRIFIYSDHGQEACLAYERKAGRTIHQAVAAVFRHGPLQRFDVAEPEPAIIPHISLQQRSSGLLRRLAEQADGAGKRQDPNTDRIHLAAMGPLGHVYLPERPDASAMQYYADELVKTAAVPLVLYRRGDRIICVAPAGSGELATMAPQAFGQEHPFLAEVTRDMETICRHENSGDFIISGWRPDHRSLSFAAENGSHGGPGSTETKGFLILPDTLTSEEQLSFRPLDLRHVVSDIRNQRLPVPLSAARAANEAPEIFTVLSYNIHHCRGLDGKLFPTRIARVIDRQAPDLVALQEVDKNMRRTDHLDQAAEIGQLLGMEHRFLPLLRDQTGEYGLAVLSRFPLTATHYTPLPQLPVNGRTEPRGIIRVTIATRHGPVHLCNTHLSINRKERLAQMRYLVDQYLPGEIPASDPVIVCGDLNASLLSPAYRLLSTKLLDAHRVSATESPKPTFIASYPLVRLDHIFASRHLAPVKGQVIREGECSFASDHLPVVSTFLYDPVQSDGHRRNNHG</sequence>
<accession>A0A1M5VZJ6</accession>
<dbReference type="Proteomes" id="UP000184139">
    <property type="component" value="Unassembled WGS sequence"/>
</dbReference>
<keyword evidence="2" id="KW-0540">Nuclease</keyword>
<keyword evidence="2" id="KW-0269">Exonuclease</keyword>
<dbReference type="GO" id="GO:0004527">
    <property type="term" value="F:exonuclease activity"/>
    <property type="evidence" value="ECO:0007669"/>
    <property type="project" value="UniProtKB-KW"/>
</dbReference>
<dbReference type="PANTHER" id="PTHR14859:SF15">
    <property type="entry name" value="ENDONUCLEASE_EXONUCLEASE_PHOSPHATASE DOMAIN-CONTAINING PROTEIN"/>
    <property type="match status" value="1"/>
</dbReference>
<dbReference type="InterPro" id="IPR036691">
    <property type="entry name" value="Endo/exonu/phosph_ase_sf"/>
</dbReference>
<protein>
    <submittedName>
        <fullName evidence="2">Metal-dependent hydrolase, endonuclease/exonuclease/phosphatase family</fullName>
    </submittedName>
</protein>
<feature type="domain" description="Endonuclease/exonuclease/phosphatase" evidence="1">
    <location>
        <begin position="561"/>
        <end position="789"/>
    </location>
</feature>
<dbReference type="GO" id="GO:0006506">
    <property type="term" value="P:GPI anchor biosynthetic process"/>
    <property type="evidence" value="ECO:0007669"/>
    <property type="project" value="TreeGrafter"/>
</dbReference>
<dbReference type="InterPro" id="IPR017850">
    <property type="entry name" value="Alkaline_phosphatase_core_sf"/>
</dbReference>
<dbReference type="SUPFAM" id="SSF56219">
    <property type="entry name" value="DNase I-like"/>
    <property type="match status" value="1"/>
</dbReference>
<proteinExistence type="predicted"/>
<dbReference type="STRING" id="1121409.SAMN02745124_01967"/>
<dbReference type="AlphaFoldDB" id="A0A1M5VZJ6"/>
<dbReference type="RefSeq" id="WP_073375638.1">
    <property type="nucleotide sequence ID" value="NZ_FQXS01000010.1"/>
</dbReference>
<dbReference type="PANTHER" id="PTHR14859">
    <property type="entry name" value="CALCOFLUOR WHITE HYPERSENSITIVE PROTEIN PRECURSOR"/>
    <property type="match status" value="1"/>
</dbReference>